<dbReference type="Proteomes" id="UP000021816">
    <property type="component" value="Unassembled WGS sequence"/>
</dbReference>
<sequence>MALSHANSGDLVNINDAAAVLASNTLATLVRDDHIEIFRLVLSAGAHMQHRRTYTSGRSAVECASCPLTSSRGRA</sequence>
<dbReference type="AlphaFoldDB" id="A0A011QN17"/>
<comment type="caution">
    <text evidence="1">The sequence shown here is derived from an EMBL/GenBank/DDBJ whole genome shotgun (WGS) entry which is preliminary data.</text>
</comment>
<dbReference type="Gene3D" id="2.60.120.10">
    <property type="entry name" value="Jelly Rolls"/>
    <property type="match status" value="1"/>
</dbReference>
<reference evidence="1 2" key="1">
    <citation type="submission" date="2014-02" db="EMBL/GenBank/DDBJ databases">
        <title>Expanding our view of genomic diversity in Candidatus Accumulibacter clades.</title>
        <authorList>
            <person name="Skennerton C.T."/>
            <person name="Barr J.J."/>
            <person name="Slater F.R."/>
            <person name="Bond P.L."/>
            <person name="Tyson G.W."/>
        </authorList>
    </citation>
    <scope>NUCLEOTIDE SEQUENCE [LARGE SCALE GENOMIC DNA]</scope>
    <source>
        <strain evidence="2">BA-92</strain>
    </source>
</reference>
<evidence type="ECO:0000313" key="1">
    <source>
        <dbReference type="EMBL" id="EXI80259.1"/>
    </source>
</evidence>
<dbReference type="STRING" id="1454003.AW10_01905"/>
<gene>
    <name evidence="1" type="ORF">AW10_01905</name>
</gene>
<name>A0A011QN17_9PROT</name>
<protein>
    <submittedName>
        <fullName evidence="1">Uncharacterized protein</fullName>
    </submittedName>
</protein>
<dbReference type="EMBL" id="JEMX01000038">
    <property type="protein sequence ID" value="EXI80259.1"/>
    <property type="molecule type" value="Genomic_DNA"/>
</dbReference>
<evidence type="ECO:0000313" key="2">
    <source>
        <dbReference type="Proteomes" id="UP000021816"/>
    </source>
</evidence>
<organism evidence="1 2">
    <name type="scientific">Candidatus Accumulibacter appositus</name>
    <dbReference type="NCBI Taxonomy" id="1454003"/>
    <lineage>
        <taxon>Bacteria</taxon>
        <taxon>Pseudomonadati</taxon>
        <taxon>Pseudomonadota</taxon>
        <taxon>Betaproteobacteria</taxon>
        <taxon>Candidatus Accumulibacter</taxon>
    </lineage>
</organism>
<dbReference type="InterPro" id="IPR014710">
    <property type="entry name" value="RmlC-like_jellyroll"/>
</dbReference>
<proteinExistence type="predicted"/>
<accession>A0A011QN17</accession>